<sequence>MPCARAWFFSSNKLASKARNLVSVLQLVLRLLDGWQVVEREERKIGAGRWYWCCGFGFSSWGTILGAGK</sequence>
<accession>A0A6J5VPJ5</accession>
<gene>
    <name evidence="1" type="ORF">CURHAP_LOCUS48707</name>
</gene>
<dbReference type="Proteomes" id="UP000507222">
    <property type="component" value="Unassembled WGS sequence"/>
</dbReference>
<reference evidence="1 2" key="1">
    <citation type="submission" date="2020-05" db="EMBL/GenBank/DDBJ databases">
        <authorList>
            <person name="Campoy J."/>
            <person name="Schneeberger K."/>
            <person name="Spophaly S."/>
        </authorList>
    </citation>
    <scope>NUCLEOTIDE SEQUENCE [LARGE SCALE GENOMIC DNA]</scope>
    <source>
        <strain evidence="1">PruArmRojPasFocal</strain>
    </source>
</reference>
<evidence type="ECO:0000313" key="2">
    <source>
        <dbReference type="Proteomes" id="UP000507222"/>
    </source>
</evidence>
<proteinExistence type="predicted"/>
<organism evidence="1 2">
    <name type="scientific">Prunus armeniaca</name>
    <name type="common">Apricot</name>
    <name type="synonym">Armeniaca vulgaris</name>
    <dbReference type="NCBI Taxonomy" id="36596"/>
    <lineage>
        <taxon>Eukaryota</taxon>
        <taxon>Viridiplantae</taxon>
        <taxon>Streptophyta</taxon>
        <taxon>Embryophyta</taxon>
        <taxon>Tracheophyta</taxon>
        <taxon>Spermatophyta</taxon>
        <taxon>Magnoliopsida</taxon>
        <taxon>eudicotyledons</taxon>
        <taxon>Gunneridae</taxon>
        <taxon>Pentapetalae</taxon>
        <taxon>rosids</taxon>
        <taxon>fabids</taxon>
        <taxon>Rosales</taxon>
        <taxon>Rosaceae</taxon>
        <taxon>Amygdaloideae</taxon>
        <taxon>Amygdaleae</taxon>
        <taxon>Prunus</taxon>
    </lineage>
</organism>
<dbReference type="EMBL" id="CAEKDK010000008">
    <property type="protein sequence ID" value="CAB4289597.1"/>
    <property type="molecule type" value="Genomic_DNA"/>
</dbReference>
<name>A0A6J5VPJ5_PRUAR</name>
<evidence type="ECO:0000313" key="1">
    <source>
        <dbReference type="EMBL" id="CAB4289597.1"/>
    </source>
</evidence>
<protein>
    <submittedName>
        <fullName evidence="1">Uncharacterized protein</fullName>
    </submittedName>
</protein>
<dbReference type="AlphaFoldDB" id="A0A6J5VPJ5"/>